<dbReference type="CDD" id="cd06170">
    <property type="entry name" value="LuxR_C_like"/>
    <property type="match status" value="1"/>
</dbReference>
<dbReference type="PANTHER" id="PTHR45566:SF2">
    <property type="entry name" value="NARL SUBFAMILY"/>
    <property type="match status" value="1"/>
</dbReference>
<dbReference type="InterPro" id="IPR016032">
    <property type="entry name" value="Sig_transdc_resp-reg_C-effctor"/>
</dbReference>
<dbReference type="Gene3D" id="3.40.50.2300">
    <property type="match status" value="1"/>
</dbReference>
<accession>A0ABS2N3J1</accession>
<dbReference type="PRINTS" id="PR00038">
    <property type="entry name" value="HTHLUXR"/>
</dbReference>
<keyword evidence="5" id="KW-1185">Reference proteome</keyword>
<evidence type="ECO:0000259" key="3">
    <source>
        <dbReference type="PROSITE" id="PS50043"/>
    </source>
</evidence>
<organism evidence="4 5">
    <name type="scientific">Aquibacillus albus</name>
    <dbReference type="NCBI Taxonomy" id="1168171"/>
    <lineage>
        <taxon>Bacteria</taxon>
        <taxon>Bacillati</taxon>
        <taxon>Bacillota</taxon>
        <taxon>Bacilli</taxon>
        <taxon>Bacillales</taxon>
        <taxon>Bacillaceae</taxon>
        <taxon>Aquibacillus</taxon>
    </lineage>
</organism>
<gene>
    <name evidence="4" type="ORF">JOC48_003240</name>
</gene>
<dbReference type="PROSITE" id="PS50043">
    <property type="entry name" value="HTH_LUXR_2"/>
    <property type="match status" value="1"/>
</dbReference>
<comment type="caution">
    <text evidence="4">The sequence shown here is derived from an EMBL/GenBank/DDBJ whole genome shotgun (WGS) entry which is preliminary data.</text>
</comment>
<sequence>MKMTIIKEPNLLRDGIIKILQEYFLEHEVVAYGSKDYLTLQRETNDENGLVIIDCDTAINLFSTIDFYKNKNKKVIVWISNRDDVRLIDLFQLNLDGYFYNGMEKEELLAAVRGVRDGIQYIHPILSPVLLKDYARLHKTTPDKPVGVFSEREWEVIELLTQGFKNEQIAKLLFISVETVKNHVSQILKKLGVPDRTNIVLTAIRNNWVSI</sequence>
<dbReference type="Pfam" id="PF00196">
    <property type="entry name" value="GerE"/>
    <property type="match status" value="1"/>
</dbReference>
<dbReference type="PANTHER" id="PTHR45566">
    <property type="entry name" value="HTH-TYPE TRANSCRIPTIONAL REGULATOR YHJB-RELATED"/>
    <property type="match status" value="1"/>
</dbReference>
<dbReference type="Gene3D" id="1.10.10.10">
    <property type="entry name" value="Winged helix-like DNA-binding domain superfamily/Winged helix DNA-binding domain"/>
    <property type="match status" value="1"/>
</dbReference>
<feature type="domain" description="HTH luxR-type" evidence="3">
    <location>
        <begin position="142"/>
        <end position="207"/>
    </location>
</feature>
<name>A0ABS2N3J1_9BACI</name>
<evidence type="ECO:0000256" key="1">
    <source>
        <dbReference type="ARBA" id="ARBA00023015"/>
    </source>
</evidence>
<proteinExistence type="predicted"/>
<reference evidence="4 5" key="1">
    <citation type="submission" date="2021-01" db="EMBL/GenBank/DDBJ databases">
        <title>Genomic Encyclopedia of Type Strains, Phase IV (KMG-IV): sequencing the most valuable type-strain genomes for metagenomic binning, comparative biology and taxonomic classification.</title>
        <authorList>
            <person name="Goeker M."/>
        </authorList>
    </citation>
    <scope>NUCLEOTIDE SEQUENCE [LARGE SCALE GENOMIC DNA]</scope>
    <source>
        <strain evidence="4 5">DSM 23711</strain>
    </source>
</reference>
<dbReference type="EMBL" id="JAFBDR010000020">
    <property type="protein sequence ID" value="MBM7572709.1"/>
    <property type="molecule type" value="Genomic_DNA"/>
</dbReference>
<evidence type="ECO:0000313" key="4">
    <source>
        <dbReference type="EMBL" id="MBM7572709.1"/>
    </source>
</evidence>
<keyword evidence="2" id="KW-0804">Transcription</keyword>
<evidence type="ECO:0000313" key="5">
    <source>
        <dbReference type="Proteomes" id="UP001296943"/>
    </source>
</evidence>
<protein>
    <submittedName>
        <fullName evidence="4">Two-component system response regulator DegU</fullName>
    </submittedName>
</protein>
<keyword evidence="1" id="KW-0805">Transcription regulation</keyword>
<evidence type="ECO:0000256" key="2">
    <source>
        <dbReference type="ARBA" id="ARBA00023163"/>
    </source>
</evidence>
<dbReference type="SMART" id="SM00421">
    <property type="entry name" value="HTH_LUXR"/>
    <property type="match status" value="1"/>
</dbReference>
<dbReference type="InterPro" id="IPR036388">
    <property type="entry name" value="WH-like_DNA-bd_sf"/>
</dbReference>
<dbReference type="InterPro" id="IPR051015">
    <property type="entry name" value="EvgA-like"/>
</dbReference>
<dbReference type="InterPro" id="IPR000792">
    <property type="entry name" value="Tscrpt_reg_LuxR_C"/>
</dbReference>
<dbReference type="Proteomes" id="UP001296943">
    <property type="component" value="Unassembled WGS sequence"/>
</dbReference>
<dbReference type="RefSeq" id="WP_204501301.1">
    <property type="nucleotide sequence ID" value="NZ_JAFBDR010000020.1"/>
</dbReference>
<dbReference type="SUPFAM" id="SSF46894">
    <property type="entry name" value="C-terminal effector domain of the bipartite response regulators"/>
    <property type="match status" value="1"/>
</dbReference>